<gene>
    <name evidence="2" type="ORF">GFD30_11350</name>
</gene>
<proteinExistence type="predicted"/>
<name>A0A6L5G8Z6_9ACTN</name>
<evidence type="ECO:0000313" key="3">
    <source>
        <dbReference type="Proteomes" id="UP000477750"/>
    </source>
</evidence>
<dbReference type="InterPro" id="IPR012338">
    <property type="entry name" value="Beta-lactam/transpept-like"/>
</dbReference>
<dbReference type="EMBL" id="WIAO01000011">
    <property type="protein sequence ID" value="MQM26162.1"/>
    <property type="molecule type" value="Genomic_DNA"/>
</dbReference>
<dbReference type="Gene3D" id="3.40.710.10">
    <property type="entry name" value="DD-peptidase/beta-lactamase superfamily"/>
    <property type="match status" value="1"/>
</dbReference>
<dbReference type="AlphaFoldDB" id="A0A6L5G8Z6"/>
<evidence type="ECO:0000256" key="1">
    <source>
        <dbReference type="SAM" id="MobiDB-lite"/>
    </source>
</evidence>
<comment type="caution">
    <text evidence="2">The sequence shown here is derived from an EMBL/GenBank/DDBJ whole genome shotgun (WGS) entry which is preliminary data.</text>
</comment>
<protein>
    <submittedName>
        <fullName evidence="2">Uncharacterized protein</fullName>
    </submittedName>
</protein>
<keyword evidence="3" id="KW-1185">Reference proteome</keyword>
<accession>A0A6L5G8Z6</accession>
<evidence type="ECO:0000313" key="2">
    <source>
        <dbReference type="EMBL" id="MQM26162.1"/>
    </source>
</evidence>
<sequence length="85" mass="8533">MPNHRTDRADEDPDGSTGAGRAFGHGGATGSFAFADIVNGIACAYTPPGTSACAVTMPRRPAMIRCLLAGTGGAGVLFHLEMPGG</sequence>
<reference evidence="2 3" key="1">
    <citation type="submission" date="2019-10" db="EMBL/GenBank/DDBJ databases">
        <title>Glycomyces albidus sp. nov., a novel actinomycete isolated from rhizosphere soil of wheat (Triticum aestivum L.).</title>
        <authorList>
            <person name="Qian L."/>
        </authorList>
    </citation>
    <scope>NUCLEOTIDE SEQUENCE [LARGE SCALE GENOMIC DNA]</scope>
    <source>
        <strain evidence="2 3">NEAU-7082</strain>
    </source>
</reference>
<organism evidence="2 3">
    <name type="scientific">Glycomyces albidus</name>
    <dbReference type="NCBI Taxonomy" id="2656774"/>
    <lineage>
        <taxon>Bacteria</taxon>
        <taxon>Bacillati</taxon>
        <taxon>Actinomycetota</taxon>
        <taxon>Actinomycetes</taxon>
        <taxon>Glycomycetales</taxon>
        <taxon>Glycomycetaceae</taxon>
        <taxon>Glycomyces</taxon>
    </lineage>
</organism>
<feature type="region of interest" description="Disordered" evidence="1">
    <location>
        <begin position="1"/>
        <end position="22"/>
    </location>
</feature>
<dbReference type="Proteomes" id="UP000477750">
    <property type="component" value="Unassembled WGS sequence"/>
</dbReference>